<dbReference type="OrthoDB" id="9779902at2"/>
<gene>
    <name evidence="2" type="ORF">MgSA37_02247</name>
</gene>
<accession>A0A0X8X1U0</accession>
<dbReference type="InterPro" id="IPR051225">
    <property type="entry name" value="NAD(P)_epim/dehydratase"/>
</dbReference>
<dbReference type="InterPro" id="IPR036291">
    <property type="entry name" value="NAD(P)-bd_dom_sf"/>
</dbReference>
<dbReference type="AlphaFoldDB" id="A0A0X8X1U0"/>
<protein>
    <submittedName>
        <fullName evidence="2">Putative epimerase/dehydratase</fullName>
    </submittedName>
</protein>
<dbReference type="InterPro" id="IPR001509">
    <property type="entry name" value="Epimerase_deHydtase"/>
</dbReference>
<dbReference type="SUPFAM" id="SSF51735">
    <property type="entry name" value="NAD(P)-binding Rossmann-fold domains"/>
    <property type="match status" value="1"/>
</dbReference>
<dbReference type="Proteomes" id="UP000218263">
    <property type="component" value="Chromosome"/>
</dbReference>
<dbReference type="PANTHER" id="PTHR42687">
    <property type="entry name" value="L-THREONINE 3-DEHYDROGENASE"/>
    <property type="match status" value="1"/>
</dbReference>
<dbReference type="EMBL" id="AP017313">
    <property type="protein sequence ID" value="BAU54076.1"/>
    <property type="molecule type" value="Genomic_DNA"/>
</dbReference>
<organism evidence="2 3">
    <name type="scientific">Mucilaginibacter gotjawali</name>
    <dbReference type="NCBI Taxonomy" id="1550579"/>
    <lineage>
        <taxon>Bacteria</taxon>
        <taxon>Pseudomonadati</taxon>
        <taxon>Bacteroidota</taxon>
        <taxon>Sphingobacteriia</taxon>
        <taxon>Sphingobacteriales</taxon>
        <taxon>Sphingobacteriaceae</taxon>
        <taxon>Mucilaginibacter</taxon>
    </lineage>
</organism>
<dbReference type="PANTHER" id="PTHR42687:SF1">
    <property type="entry name" value="L-THREONINE 3-DEHYDROGENASE, MITOCHONDRIAL"/>
    <property type="match status" value="1"/>
</dbReference>
<dbReference type="GO" id="GO:0008743">
    <property type="term" value="F:L-threonine 3-dehydrogenase activity"/>
    <property type="evidence" value="ECO:0007669"/>
    <property type="project" value="TreeGrafter"/>
</dbReference>
<dbReference type="Gene3D" id="3.40.50.720">
    <property type="entry name" value="NAD(P)-binding Rossmann-like Domain"/>
    <property type="match status" value="1"/>
</dbReference>
<proteinExistence type="inferred from homology"/>
<dbReference type="KEGG" id="mgot:MgSA37_02247"/>
<evidence type="ECO:0000313" key="3">
    <source>
        <dbReference type="Proteomes" id="UP000218263"/>
    </source>
</evidence>
<dbReference type="RefSeq" id="WP_096351884.1">
    <property type="nucleotide sequence ID" value="NZ_AP017313.1"/>
</dbReference>
<evidence type="ECO:0000256" key="1">
    <source>
        <dbReference type="ARBA" id="ARBA00007637"/>
    </source>
</evidence>
<dbReference type="GO" id="GO:0006567">
    <property type="term" value="P:L-threonine catabolic process"/>
    <property type="evidence" value="ECO:0007669"/>
    <property type="project" value="TreeGrafter"/>
</dbReference>
<name>A0A0X8X1U0_9SPHI</name>
<comment type="similarity">
    <text evidence="1">Belongs to the NAD(P)-dependent epimerase/dehydratase family.</text>
</comment>
<sequence>MEKKEISLVIGSNGQIGKVLTPELRKRYGEEAVLAADLAACNPEYLKSGPYFQLDVMEKLAIVDLVTRNKITTIYHLGEIPFAGGERSVGNTLNFNISGLVNVLDVAKIFSLKVFWPSSVDVFGPTSPKQSCPQHTIIEPATLYGITKVAGEHLCNYYYEQYGVDVRSLRFPGLISHTGKQGGRTTDYAIEMYYHALKNETYNCFLKKETTLPMMYMPDAIRAILELMDAMPEQVKIRTAYNVSAMSFSPDNLIAAITGYLPGFTVKFTPDYRQRLADRWPASIDHKEAVNDWGWQPKYDLKAMTEDVLYIIGQKNTYNK</sequence>
<reference evidence="2 3" key="1">
    <citation type="submission" date="2015-12" db="EMBL/GenBank/DDBJ databases">
        <title>Genome sequence of Mucilaginibacter gotjawali.</title>
        <authorList>
            <person name="Lee J.S."/>
            <person name="Lee K.C."/>
            <person name="Kim K.K."/>
            <person name="Lee B.W."/>
        </authorList>
    </citation>
    <scope>NUCLEOTIDE SEQUENCE [LARGE SCALE GENOMIC DNA]</scope>
    <source>
        <strain evidence="2 3">SA3-7</strain>
    </source>
</reference>
<keyword evidence="3" id="KW-1185">Reference proteome</keyword>
<evidence type="ECO:0000313" key="2">
    <source>
        <dbReference type="EMBL" id="BAU54076.1"/>
    </source>
</evidence>
<dbReference type="Pfam" id="PF01370">
    <property type="entry name" value="Epimerase"/>
    <property type="match status" value="1"/>
</dbReference>